<dbReference type="InterPro" id="IPR029526">
    <property type="entry name" value="PGBD"/>
</dbReference>
<keyword evidence="3" id="KW-1185">Reference proteome</keyword>
<proteinExistence type="predicted"/>
<name>A0ABD2MRX7_9CUCU</name>
<organism evidence="2 3">
    <name type="scientific">Cryptolaemus montrouzieri</name>
    <dbReference type="NCBI Taxonomy" id="559131"/>
    <lineage>
        <taxon>Eukaryota</taxon>
        <taxon>Metazoa</taxon>
        <taxon>Ecdysozoa</taxon>
        <taxon>Arthropoda</taxon>
        <taxon>Hexapoda</taxon>
        <taxon>Insecta</taxon>
        <taxon>Pterygota</taxon>
        <taxon>Neoptera</taxon>
        <taxon>Endopterygota</taxon>
        <taxon>Coleoptera</taxon>
        <taxon>Polyphaga</taxon>
        <taxon>Cucujiformia</taxon>
        <taxon>Coccinelloidea</taxon>
        <taxon>Coccinellidae</taxon>
        <taxon>Scymninae</taxon>
        <taxon>Scymnini</taxon>
        <taxon>Cryptolaemus</taxon>
    </lineage>
</organism>
<reference evidence="2 3" key="1">
    <citation type="journal article" date="2021" name="BMC Biol.">
        <title>Horizontally acquired antibacterial genes associated with adaptive radiation of ladybird beetles.</title>
        <authorList>
            <person name="Li H.S."/>
            <person name="Tang X.F."/>
            <person name="Huang Y.H."/>
            <person name="Xu Z.Y."/>
            <person name="Chen M.L."/>
            <person name="Du X.Y."/>
            <person name="Qiu B.Y."/>
            <person name="Chen P.T."/>
            <person name="Zhang W."/>
            <person name="Slipinski A."/>
            <person name="Escalona H.E."/>
            <person name="Waterhouse R.M."/>
            <person name="Zwick A."/>
            <person name="Pang H."/>
        </authorList>
    </citation>
    <scope>NUCLEOTIDE SEQUENCE [LARGE SCALE GENOMIC DNA]</scope>
    <source>
        <strain evidence="2">SYSU2018</strain>
    </source>
</reference>
<dbReference type="EMBL" id="JABFTP020000021">
    <property type="protein sequence ID" value="KAL3268999.1"/>
    <property type="molecule type" value="Genomic_DNA"/>
</dbReference>
<evidence type="ECO:0000313" key="3">
    <source>
        <dbReference type="Proteomes" id="UP001516400"/>
    </source>
</evidence>
<gene>
    <name evidence="2" type="ORF">HHI36_008084</name>
</gene>
<evidence type="ECO:0000259" key="1">
    <source>
        <dbReference type="Pfam" id="PF13843"/>
    </source>
</evidence>
<accession>A0ABD2MRX7</accession>
<evidence type="ECO:0000313" key="2">
    <source>
        <dbReference type="EMBL" id="KAL3268999.1"/>
    </source>
</evidence>
<feature type="domain" description="PiggyBac transposable element-derived protein" evidence="1">
    <location>
        <begin position="41"/>
        <end position="116"/>
    </location>
</feature>
<dbReference type="Pfam" id="PF13843">
    <property type="entry name" value="DDE_Tnp_1_7"/>
    <property type="match status" value="1"/>
</dbReference>
<dbReference type="Proteomes" id="UP001516400">
    <property type="component" value="Unassembled WGS sequence"/>
</dbReference>
<dbReference type="AlphaFoldDB" id="A0ABD2MRX7"/>
<protein>
    <recommendedName>
        <fullName evidence="1">PiggyBac transposable element-derived protein domain-containing protein</fullName>
    </recommendedName>
</protein>
<sequence length="124" mass="14415">MERCLKIQFIFADRVSDVLPAYVPGPNGEAKILDSIEKFWDVLFNDEMIDTIVTHTNKKIEEVCLELVITEKAESYHHLTDRDEIIAYIGVLYYQGLWKSSDVDNDRLWDKKMALHSTDAFFQG</sequence>
<comment type="caution">
    <text evidence="2">The sequence shown here is derived from an EMBL/GenBank/DDBJ whole genome shotgun (WGS) entry which is preliminary data.</text>
</comment>